<dbReference type="Proteomes" id="UP000585721">
    <property type="component" value="Unassembled WGS sequence"/>
</dbReference>
<evidence type="ECO:0000259" key="19">
    <source>
        <dbReference type="PROSITE" id="PS51483"/>
    </source>
</evidence>
<dbReference type="PROSITE" id="PS51483">
    <property type="entry name" value="B5"/>
    <property type="match status" value="1"/>
</dbReference>
<dbReference type="Pfam" id="PF03483">
    <property type="entry name" value="B3_4"/>
    <property type="match status" value="1"/>
</dbReference>
<dbReference type="Pfam" id="PF03147">
    <property type="entry name" value="FDX-ACB"/>
    <property type="match status" value="1"/>
</dbReference>
<keyword evidence="5 16" id="KW-0820">tRNA-binding</keyword>
<dbReference type="Gene3D" id="3.30.930.10">
    <property type="entry name" value="Bira Bifunctional Protein, Domain 2"/>
    <property type="match status" value="1"/>
</dbReference>
<dbReference type="PANTHER" id="PTHR10947">
    <property type="entry name" value="PHENYLALANYL-TRNA SYNTHETASE BETA CHAIN AND LEUCINE-RICH REPEAT-CONTAINING PROTEIN 47"/>
    <property type="match status" value="1"/>
</dbReference>
<evidence type="ECO:0000313" key="20">
    <source>
        <dbReference type="EMBL" id="MBB6054849.1"/>
    </source>
</evidence>
<dbReference type="EC" id="6.1.1.20" evidence="15"/>
<dbReference type="Pfam" id="PF01588">
    <property type="entry name" value="tRNA_bind"/>
    <property type="match status" value="1"/>
</dbReference>
<dbReference type="FunFam" id="3.30.70.380:FF:000001">
    <property type="entry name" value="Phenylalanine--tRNA ligase beta subunit"/>
    <property type="match status" value="1"/>
</dbReference>
<dbReference type="InterPro" id="IPR005146">
    <property type="entry name" value="B3/B4_tRNA-bd"/>
</dbReference>
<dbReference type="GO" id="GO:0006432">
    <property type="term" value="P:phenylalanyl-tRNA aminoacylation"/>
    <property type="evidence" value="ECO:0007669"/>
    <property type="project" value="UniProtKB-UniRule"/>
</dbReference>
<dbReference type="Gene3D" id="3.30.56.10">
    <property type="match status" value="2"/>
</dbReference>
<dbReference type="InterPro" id="IPR012340">
    <property type="entry name" value="NA-bd_OB-fold"/>
</dbReference>
<dbReference type="InterPro" id="IPR004532">
    <property type="entry name" value="Phe-tRNA-ligase_IIc_bsu_bact"/>
</dbReference>
<keyword evidence="12 15" id="KW-0648">Protein biosynthesis</keyword>
<dbReference type="InterPro" id="IPR005147">
    <property type="entry name" value="tRNA_synthase_B5-dom"/>
</dbReference>
<dbReference type="FunFam" id="3.50.40.10:FF:000001">
    <property type="entry name" value="Phenylalanine--tRNA ligase beta subunit"/>
    <property type="match status" value="1"/>
</dbReference>
<dbReference type="AlphaFoldDB" id="A0A841GA85"/>
<dbReference type="GO" id="GO:0009328">
    <property type="term" value="C:phenylalanine-tRNA ligase complex"/>
    <property type="evidence" value="ECO:0007669"/>
    <property type="project" value="TreeGrafter"/>
</dbReference>
<dbReference type="PROSITE" id="PS51447">
    <property type="entry name" value="FDX_ACB"/>
    <property type="match status" value="1"/>
</dbReference>
<dbReference type="HAMAP" id="MF_00283">
    <property type="entry name" value="Phe_tRNA_synth_beta1"/>
    <property type="match status" value="1"/>
</dbReference>
<dbReference type="CDD" id="cd00769">
    <property type="entry name" value="PheRS_beta_core"/>
    <property type="match status" value="1"/>
</dbReference>
<dbReference type="InterPro" id="IPR036690">
    <property type="entry name" value="Fdx_antiC-bd_sf"/>
</dbReference>
<feature type="binding site" evidence="15">
    <location>
        <position position="465"/>
    </location>
    <ligand>
        <name>Mg(2+)</name>
        <dbReference type="ChEBI" id="CHEBI:18420"/>
        <note>shared with alpha subunit</note>
    </ligand>
</feature>
<organism evidence="20 21">
    <name type="scientific">Tolumonas osonensis</name>
    <dbReference type="NCBI Taxonomy" id="675874"/>
    <lineage>
        <taxon>Bacteria</taxon>
        <taxon>Pseudomonadati</taxon>
        <taxon>Pseudomonadota</taxon>
        <taxon>Gammaproteobacteria</taxon>
        <taxon>Aeromonadales</taxon>
        <taxon>Aeromonadaceae</taxon>
        <taxon>Tolumonas</taxon>
    </lineage>
</organism>
<dbReference type="InterPro" id="IPR045864">
    <property type="entry name" value="aa-tRNA-synth_II/BPL/LPL"/>
</dbReference>
<evidence type="ECO:0000256" key="10">
    <source>
        <dbReference type="ARBA" id="ARBA00022842"/>
    </source>
</evidence>
<evidence type="ECO:0000259" key="17">
    <source>
        <dbReference type="PROSITE" id="PS50886"/>
    </source>
</evidence>
<comment type="subcellular location">
    <subcellularLocation>
        <location evidence="1 15">Cytoplasm</location>
    </subcellularLocation>
</comment>
<dbReference type="SMART" id="SM00874">
    <property type="entry name" value="B5"/>
    <property type="match status" value="1"/>
</dbReference>
<dbReference type="NCBIfam" id="TIGR00472">
    <property type="entry name" value="pheT_bact"/>
    <property type="match status" value="1"/>
</dbReference>
<dbReference type="PANTHER" id="PTHR10947:SF0">
    <property type="entry name" value="PHENYLALANINE--TRNA LIGASE BETA SUBUNIT"/>
    <property type="match status" value="1"/>
</dbReference>
<name>A0A841GA85_9GAMM</name>
<dbReference type="FunFam" id="3.30.56.10:FF:000002">
    <property type="entry name" value="Phenylalanine--tRNA ligase beta subunit"/>
    <property type="match status" value="1"/>
</dbReference>
<dbReference type="SUPFAM" id="SSF50249">
    <property type="entry name" value="Nucleic acid-binding proteins"/>
    <property type="match status" value="1"/>
</dbReference>
<evidence type="ECO:0000256" key="7">
    <source>
        <dbReference type="ARBA" id="ARBA00022723"/>
    </source>
</evidence>
<keyword evidence="8 15" id="KW-0547">Nucleotide-binding</keyword>
<keyword evidence="4 15" id="KW-0963">Cytoplasm</keyword>
<evidence type="ECO:0000256" key="16">
    <source>
        <dbReference type="PROSITE-ProRule" id="PRU00209"/>
    </source>
</evidence>
<keyword evidence="21" id="KW-1185">Reference proteome</keyword>
<evidence type="ECO:0000256" key="13">
    <source>
        <dbReference type="ARBA" id="ARBA00023146"/>
    </source>
</evidence>
<feature type="domain" description="FDX-ACB" evidence="18">
    <location>
        <begin position="702"/>
        <end position="795"/>
    </location>
</feature>
<feature type="binding site" evidence="15">
    <location>
        <position position="464"/>
    </location>
    <ligand>
        <name>Mg(2+)</name>
        <dbReference type="ChEBI" id="CHEBI:18420"/>
        <note>shared with alpha subunit</note>
    </ligand>
</feature>
<accession>A0A841GA85</accession>
<dbReference type="SMART" id="SM00896">
    <property type="entry name" value="FDX-ACB"/>
    <property type="match status" value="1"/>
</dbReference>
<dbReference type="GO" id="GO:0004826">
    <property type="term" value="F:phenylalanine-tRNA ligase activity"/>
    <property type="evidence" value="ECO:0007669"/>
    <property type="project" value="UniProtKB-UniRule"/>
</dbReference>
<comment type="cofactor">
    <cofactor evidence="15">
        <name>Mg(2+)</name>
        <dbReference type="ChEBI" id="CHEBI:18420"/>
    </cofactor>
    <text evidence="15">Binds 2 magnesium ions per tetramer.</text>
</comment>
<keyword evidence="11 16" id="KW-0694">RNA-binding</keyword>
<dbReference type="RefSeq" id="WP_188025651.1">
    <property type="nucleotide sequence ID" value="NZ_JACHGR010000002.1"/>
</dbReference>
<comment type="caution">
    <text evidence="20">The sequence shown here is derived from an EMBL/GenBank/DDBJ whole genome shotgun (WGS) entry which is preliminary data.</text>
</comment>
<evidence type="ECO:0000256" key="2">
    <source>
        <dbReference type="ARBA" id="ARBA00008653"/>
    </source>
</evidence>
<keyword evidence="13 15" id="KW-0030">Aminoacyl-tRNA synthetase</keyword>
<dbReference type="InterPro" id="IPR041616">
    <property type="entry name" value="PheRS_beta_core"/>
</dbReference>
<proteinExistence type="inferred from homology"/>
<keyword evidence="9 15" id="KW-0067">ATP-binding</keyword>
<dbReference type="FunFam" id="2.40.50.140:FF:000045">
    <property type="entry name" value="Phenylalanine--tRNA ligase beta subunit"/>
    <property type="match status" value="1"/>
</dbReference>
<dbReference type="SMART" id="SM00873">
    <property type="entry name" value="B3_4"/>
    <property type="match status" value="1"/>
</dbReference>
<dbReference type="InterPro" id="IPR009061">
    <property type="entry name" value="DNA-bd_dom_put_sf"/>
</dbReference>
<evidence type="ECO:0000256" key="12">
    <source>
        <dbReference type="ARBA" id="ARBA00022917"/>
    </source>
</evidence>
<evidence type="ECO:0000256" key="5">
    <source>
        <dbReference type="ARBA" id="ARBA00022555"/>
    </source>
</evidence>
<dbReference type="Gene3D" id="3.50.40.10">
    <property type="entry name" value="Phenylalanyl-trna Synthetase, Chain B, domain 3"/>
    <property type="match status" value="1"/>
</dbReference>
<dbReference type="InterPro" id="IPR005121">
    <property type="entry name" value="Fdx_antiC-bd"/>
</dbReference>
<dbReference type="InterPro" id="IPR002547">
    <property type="entry name" value="tRNA-bd_dom"/>
</dbReference>
<feature type="domain" description="B5" evidence="19">
    <location>
        <begin position="402"/>
        <end position="477"/>
    </location>
</feature>
<keyword evidence="10 15" id="KW-0460">Magnesium</keyword>
<dbReference type="GO" id="GO:0005524">
    <property type="term" value="F:ATP binding"/>
    <property type="evidence" value="ECO:0007669"/>
    <property type="project" value="UniProtKB-UniRule"/>
</dbReference>
<evidence type="ECO:0000256" key="1">
    <source>
        <dbReference type="ARBA" id="ARBA00004496"/>
    </source>
</evidence>
<evidence type="ECO:0000256" key="11">
    <source>
        <dbReference type="ARBA" id="ARBA00022884"/>
    </source>
</evidence>
<sequence length="796" mass="86710">MKFNKAWIDELVPTSLSAEELAAQITMAGLEVDGIEPVAGTFNGVVIGEVVECAQHPDADKLRVTKVNVGEAELLDIVCGAPNCRQGLRVAVATVGAVLPGDFEIKKAKLRGMPSHGMLCSFSELGIGSDHSGIIELPADAPIGTDLREYLSLNDSCIEVDLTANRADCLGMLGLAREIAVLNRCELKEPEIKTVNAALTDTYPINVQAPADCPRYLGRVLRGLNVKADTPLWMQERLRRCGLRSIDPIVDVTNYVLLELGQPMHAFDLAKLQGAIQVRRATAGEKLTLLDQTEVSLRDDTLIIADDRGPIAMAGIFGGADTGVDAETTTDIMLECAFFQPLSITGRARAYGLRTDSSHRFERGVDSKVQYKAMERATALLLDICGGSCGPVIDQTAAEALPAVKTVSLRREKLTRLVGMAFDDAEVTDILTRLGLVVTATEAGWQATVPSWRFDIAIEEDLVEEIARIFGYDNIPNIAPEAHLTMSEHKEAEQPLKRLRDLLVDRGFQEAITYSFVDPKVLSLLEPSADPIVLPNPIASDMSAMRVSLLPGLLGAVVYNQNRQQPRVRLFESGLRFIRDANAENGIRQEEMLAGVITGNAADENWTIPSRAVDFFDLKGDVEALLELTANADAYRFVRCEHPALHPGQSAAIEFNGKSVGYIGVIHPSLEKKLGLKSKAIVFELELAAILQRNIPLFAEVSKFPGNRRDLAIVVDQAISADDILRLARKVGGNQVVGINLFDTYQGAGVPDGKKSLAFSMILQNVERTLEDKEIAETMEQVVEALRVEFNATLRD</sequence>
<gene>
    <name evidence="15" type="primary">pheT</name>
    <name evidence="20" type="ORF">HNR75_000721</name>
</gene>
<dbReference type="SUPFAM" id="SSF46955">
    <property type="entry name" value="Putative DNA-binding domain"/>
    <property type="match status" value="1"/>
</dbReference>
<evidence type="ECO:0000256" key="9">
    <source>
        <dbReference type="ARBA" id="ARBA00022840"/>
    </source>
</evidence>
<keyword evidence="6 15" id="KW-0436">Ligase</keyword>
<feature type="binding site" evidence="15">
    <location>
        <position position="461"/>
    </location>
    <ligand>
        <name>Mg(2+)</name>
        <dbReference type="ChEBI" id="CHEBI:18420"/>
        <note>shared with alpha subunit</note>
    </ligand>
</feature>
<protein>
    <recommendedName>
        <fullName evidence="15">Phenylalanine--tRNA ligase beta subunit</fullName>
        <ecNumber evidence="15">6.1.1.20</ecNumber>
    </recommendedName>
    <alternativeName>
        <fullName evidence="15">Phenylalanyl-tRNA synthetase beta subunit</fullName>
        <shortName evidence="15">PheRS</shortName>
    </alternativeName>
</protein>
<evidence type="ECO:0000256" key="3">
    <source>
        <dbReference type="ARBA" id="ARBA00011209"/>
    </source>
</evidence>
<dbReference type="SUPFAM" id="SSF56037">
    <property type="entry name" value="PheT/TilS domain"/>
    <property type="match status" value="1"/>
</dbReference>
<comment type="subunit">
    <text evidence="3 15">Tetramer of two alpha and two beta subunits.</text>
</comment>
<evidence type="ECO:0000256" key="15">
    <source>
        <dbReference type="HAMAP-Rule" id="MF_00283"/>
    </source>
</evidence>
<evidence type="ECO:0000256" key="8">
    <source>
        <dbReference type="ARBA" id="ARBA00022741"/>
    </source>
</evidence>
<dbReference type="SUPFAM" id="SSF54991">
    <property type="entry name" value="Anticodon-binding domain of PheRS"/>
    <property type="match status" value="1"/>
</dbReference>
<feature type="domain" description="TRNA-binding" evidence="17">
    <location>
        <begin position="39"/>
        <end position="148"/>
    </location>
</feature>
<dbReference type="GO" id="GO:0000287">
    <property type="term" value="F:magnesium ion binding"/>
    <property type="evidence" value="ECO:0007669"/>
    <property type="project" value="UniProtKB-UniRule"/>
</dbReference>
<dbReference type="Gene3D" id="3.30.70.380">
    <property type="entry name" value="Ferrodoxin-fold anticodon-binding domain"/>
    <property type="match status" value="1"/>
</dbReference>
<dbReference type="NCBIfam" id="NF045760">
    <property type="entry name" value="YtpR"/>
    <property type="match status" value="1"/>
</dbReference>
<feature type="binding site" evidence="15">
    <location>
        <position position="455"/>
    </location>
    <ligand>
        <name>Mg(2+)</name>
        <dbReference type="ChEBI" id="CHEBI:18420"/>
        <note>shared with alpha subunit</note>
    </ligand>
</feature>
<evidence type="ECO:0000313" key="21">
    <source>
        <dbReference type="Proteomes" id="UP000585721"/>
    </source>
</evidence>
<evidence type="ECO:0000256" key="14">
    <source>
        <dbReference type="ARBA" id="ARBA00049255"/>
    </source>
</evidence>
<evidence type="ECO:0000256" key="6">
    <source>
        <dbReference type="ARBA" id="ARBA00022598"/>
    </source>
</evidence>
<dbReference type="InterPro" id="IPR033714">
    <property type="entry name" value="tRNA_bind_bactPheRS"/>
</dbReference>
<dbReference type="Gene3D" id="2.40.50.140">
    <property type="entry name" value="Nucleic acid-binding proteins"/>
    <property type="match status" value="1"/>
</dbReference>
<reference evidence="20 21" key="1">
    <citation type="submission" date="2020-08" db="EMBL/GenBank/DDBJ databases">
        <title>Genomic Encyclopedia of Type Strains, Phase IV (KMG-IV): sequencing the most valuable type-strain genomes for metagenomic binning, comparative biology and taxonomic classification.</title>
        <authorList>
            <person name="Goeker M."/>
        </authorList>
    </citation>
    <scope>NUCLEOTIDE SEQUENCE [LARGE SCALE GENOMIC DNA]</scope>
    <source>
        <strain evidence="20 21">DSM 22975</strain>
    </source>
</reference>
<dbReference type="Pfam" id="PF17759">
    <property type="entry name" value="tRNA_synthFbeta"/>
    <property type="match status" value="1"/>
</dbReference>
<dbReference type="SUPFAM" id="SSF55681">
    <property type="entry name" value="Class II aaRS and biotin synthetases"/>
    <property type="match status" value="1"/>
</dbReference>
<dbReference type="PROSITE" id="PS50886">
    <property type="entry name" value="TRBD"/>
    <property type="match status" value="1"/>
</dbReference>
<comment type="catalytic activity">
    <reaction evidence="14 15">
        <text>tRNA(Phe) + L-phenylalanine + ATP = L-phenylalanyl-tRNA(Phe) + AMP + diphosphate + H(+)</text>
        <dbReference type="Rhea" id="RHEA:19413"/>
        <dbReference type="Rhea" id="RHEA-COMP:9668"/>
        <dbReference type="Rhea" id="RHEA-COMP:9699"/>
        <dbReference type="ChEBI" id="CHEBI:15378"/>
        <dbReference type="ChEBI" id="CHEBI:30616"/>
        <dbReference type="ChEBI" id="CHEBI:33019"/>
        <dbReference type="ChEBI" id="CHEBI:58095"/>
        <dbReference type="ChEBI" id="CHEBI:78442"/>
        <dbReference type="ChEBI" id="CHEBI:78531"/>
        <dbReference type="ChEBI" id="CHEBI:456215"/>
        <dbReference type="EC" id="6.1.1.20"/>
    </reaction>
</comment>
<dbReference type="EMBL" id="JACHGR010000002">
    <property type="protein sequence ID" value="MBB6054849.1"/>
    <property type="molecule type" value="Genomic_DNA"/>
</dbReference>
<dbReference type="FunFam" id="3.30.930.10:FF:000022">
    <property type="entry name" value="Phenylalanine--tRNA ligase beta subunit"/>
    <property type="match status" value="1"/>
</dbReference>
<evidence type="ECO:0000259" key="18">
    <source>
        <dbReference type="PROSITE" id="PS51447"/>
    </source>
</evidence>
<dbReference type="InterPro" id="IPR020825">
    <property type="entry name" value="Phe-tRNA_synthase-like_B3/B4"/>
</dbReference>
<keyword evidence="7 15" id="KW-0479">Metal-binding</keyword>
<dbReference type="InterPro" id="IPR045060">
    <property type="entry name" value="Phe-tRNA-ligase_IIc_bsu"/>
</dbReference>
<evidence type="ECO:0000256" key="4">
    <source>
        <dbReference type="ARBA" id="ARBA00022490"/>
    </source>
</evidence>
<comment type="similarity">
    <text evidence="2 15">Belongs to the phenylalanyl-tRNA synthetase beta subunit family. Type 1 subfamily.</text>
</comment>
<dbReference type="CDD" id="cd02796">
    <property type="entry name" value="tRNA_bind_bactPheRS"/>
    <property type="match status" value="1"/>
</dbReference>
<dbReference type="Pfam" id="PF03484">
    <property type="entry name" value="B5"/>
    <property type="match status" value="1"/>
</dbReference>
<dbReference type="GO" id="GO:0000049">
    <property type="term" value="F:tRNA binding"/>
    <property type="evidence" value="ECO:0007669"/>
    <property type="project" value="UniProtKB-UniRule"/>
</dbReference>